<evidence type="ECO:0000256" key="4">
    <source>
        <dbReference type="ARBA" id="ARBA00022840"/>
    </source>
</evidence>
<accession>A1B6H1</accession>
<protein>
    <submittedName>
        <fullName evidence="8">ABC transporter related protein</fullName>
    </submittedName>
</protein>
<dbReference type="SMART" id="SM00382">
    <property type="entry name" value="AAA"/>
    <property type="match status" value="1"/>
</dbReference>
<dbReference type="PROSITE" id="PS50893">
    <property type="entry name" value="ABC_TRANSPORTER_2"/>
    <property type="match status" value="1"/>
</dbReference>
<dbReference type="SUPFAM" id="SSF52540">
    <property type="entry name" value="P-loop containing nucleoside triphosphate hydrolases"/>
    <property type="match status" value="1"/>
</dbReference>
<dbReference type="GeneID" id="93452714"/>
<keyword evidence="3" id="KW-0547">Nucleotide-binding</keyword>
<sequence length="256" mass="27473">MSRVVISTQGLGFDRDRRVILSDVELAIRAAEIVAILGANGAGKSTLLRLMLKLLRPARGSVSLYGMPLAAMRRRDIAAAVAYVPQHHTPPFPYTVAQVAGLGRLVTSGLLKLPGARDEKRVQAVLERLGIAHLAQRDYTGISGGERQLVLIARALVQGARILLMDEPDVGLDYGNQRRLLDLMRALAAEGHTIVFTTHHPDHTLYAADRAVLIDGGKILADGGPASVLTPQVIHAVYGVRVARVGHGPHIIFVPA</sequence>
<dbReference type="GO" id="GO:0016887">
    <property type="term" value="F:ATP hydrolysis activity"/>
    <property type="evidence" value="ECO:0007669"/>
    <property type="project" value="InterPro"/>
</dbReference>
<keyword evidence="4" id="KW-0067">ATP-binding</keyword>
<dbReference type="FunFam" id="3.40.50.300:FF:000134">
    <property type="entry name" value="Iron-enterobactin ABC transporter ATP-binding protein"/>
    <property type="match status" value="1"/>
</dbReference>
<reference evidence="9" key="1">
    <citation type="submission" date="2006-12" db="EMBL/GenBank/DDBJ databases">
        <title>Complete sequence of chromosome 2 of Paracoccus denitrificans PD1222.</title>
        <authorList>
            <person name="Copeland A."/>
            <person name="Lucas S."/>
            <person name="Lapidus A."/>
            <person name="Barry K."/>
            <person name="Detter J.C."/>
            <person name="Glavina del Rio T."/>
            <person name="Hammon N."/>
            <person name="Israni S."/>
            <person name="Dalin E."/>
            <person name="Tice H."/>
            <person name="Pitluck S."/>
            <person name="Munk A.C."/>
            <person name="Brettin T."/>
            <person name="Bruce D."/>
            <person name="Han C."/>
            <person name="Tapia R."/>
            <person name="Gilna P."/>
            <person name="Schmutz J."/>
            <person name="Larimer F."/>
            <person name="Land M."/>
            <person name="Hauser L."/>
            <person name="Kyrpides N."/>
            <person name="Lykidis A."/>
            <person name="Spiro S."/>
            <person name="Richardson D.J."/>
            <person name="Moir J.W.B."/>
            <person name="Ferguson S.J."/>
            <person name="van Spanning R.J.M."/>
            <person name="Richardson P."/>
        </authorList>
    </citation>
    <scope>NUCLEOTIDE SEQUENCE [LARGE SCALE GENOMIC DNA]</scope>
    <source>
        <strain evidence="9">Pd 1222</strain>
    </source>
</reference>
<dbReference type="GO" id="GO:0005524">
    <property type="term" value="F:ATP binding"/>
    <property type="evidence" value="ECO:0007669"/>
    <property type="project" value="UniProtKB-KW"/>
</dbReference>
<dbReference type="CDD" id="cd03214">
    <property type="entry name" value="ABC_Iron-Siderophores_B12_Hemin"/>
    <property type="match status" value="1"/>
</dbReference>
<evidence type="ECO:0000313" key="8">
    <source>
        <dbReference type="EMBL" id="ABL71115.1"/>
    </source>
</evidence>
<dbReference type="HOGENOM" id="CLU_000604_1_11_5"/>
<evidence type="ECO:0000256" key="3">
    <source>
        <dbReference type="ARBA" id="ARBA00022741"/>
    </source>
</evidence>
<proteinExistence type="inferred from homology"/>
<keyword evidence="5" id="KW-0862">Zinc</keyword>
<evidence type="ECO:0000256" key="5">
    <source>
        <dbReference type="ARBA" id="ARBA00022906"/>
    </source>
</evidence>
<dbReference type="PANTHER" id="PTHR42734">
    <property type="entry name" value="METAL TRANSPORT SYSTEM ATP-BINDING PROTEIN TM_0124-RELATED"/>
    <property type="match status" value="1"/>
</dbReference>
<evidence type="ECO:0000256" key="6">
    <source>
        <dbReference type="ARBA" id="ARBA00023065"/>
    </source>
</evidence>
<dbReference type="PANTHER" id="PTHR42734:SF20">
    <property type="entry name" value="ABC-TYPE IRON(III)-SIDEROPHORE TRANSPORT SYSTEM, ATPASE COMPONENT"/>
    <property type="match status" value="1"/>
</dbReference>
<evidence type="ECO:0000313" key="9">
    <source>
        <dbReference type="Proteomes" id="UP000000361"/>
    </source>
</evidence>
<dbReference type="InterPro" id="IPR003439">
    <property type="entry name" value="ABC_transporter-like_ATP-bd"/>
</dbReference>
<organism evidence="8 9">
    <name type="scientific">Paracoccus denitrificans (strain Pd 1222)</name>
    <dbReference type="NCBI Taxonomy" id="318586"/>
    <lineage>
        <taxon>Bacteria</taxon>
        <taxon>Pseudomonadati</taxon>
        <taxon>Pseudomonadota</taxon>
        <taxon>Alphaproteobacteria</taxon>
        <taxon>Rhodobacterales</taxon>
        <taxon>Paracoccaceae</taxon>
        <taxon>Paracoccus</taxon>
    </lineage>
</organism>
<dbReference type="AlphaFoldDB" id="A1B6H1"/>
<dbReference type="EMBL" id="CP000490">
    <property type="protein sequence ID" value="ABL71115.1"/>
    <property type="molecule type" value="Genomic_DNA"/>
</dbReference>
<name>A1B6H1_PARDP</name>
<dbReference type="KEGG" id="pde:Pden_3032"/>
<dbReference type="InterPro" id="IPR050153">
    <property type="entry name" value="Metal_Ion_Import_ABC"/>
</dbReference>
<gene>
    <name evidence="8" type="ordered locus">Pden_3032</name>
</gene>
<dbReference type="PROSITE" id="PS00211">
    <property type="entry name" value="ABC_TRANSPORTER_1"/>
    <property type="match status" value="1"/>
</dbReference>
<dbReference type="RefSeq" id="WP_011749302.1">
    <property type="nucleotide sequence ID" value="NC_008687.1"/>
</dbReference>
<evidence type="ECO:0000256" key="2">
    <source>
        <dbReference type="ARBA" id="ARBA00022448"/>
    </source>
</evidence>
<dbReference type="STRING" id="318586.Pden_3032"/>
<dbReference type="Gene3D" id="3.40.50.300">
    <property type="entry name" value="P-loop containing nucleotide triphosphate hydrolases"/>
    <property type="match status" value="1"/>
</dbReference>
<dbReference type="Proteomes" id="UP000000361">
    <property type="component" value="Chromosome 2"/>
</dbReference>
<evidence type="ECO:0000259" key="7">
    <source>
        <dbReference type="PROSITE" id="PS50893"/>
    </source>
</evidence>
<dbReference type="InterPro" id="IPR027417">
    <property type="entry name" value="P-loop_NTPase"/>
</dbReference>
<dbReference type="eggNOG" id="COG1120">
    <property type="taxonomic scope" value="Bacteria"/>
</dbReference>
<dbReference type="EnsemblBacteria" id="ABL71115">
    <property type="protein sequence ID" value="ABL71115"/>
    <property type="gene ID" value="Pden_3032"/>
</dbReference>
<comment type="similarity">
    <text evidence="1">Belongs to the ABC transporter superfamily.</text>
</comment>
<dbReference type="OrthoDB" id="9805601at2"/>
<dbReference type="InterPro" id="IPR003593">
    <property type="entry name" value="AAA+_ATPase"/>
</dbReference>
<feature type="domain" description="ABC transporter" evidence="7">
    <location>
        <begin position="6"/>
        <end position="241"/>
    </location>
</feature>
<keyword evidence="6" id="KW-0406">Ion transport</keyword>
<dbReference type="Pfam" id="PF00005">
    <property type="entry name" value="ABC_tran"/>
    <property type="match status" value="1"/>
</dbReference>
<keyword evidence="5" id="KW-0864">Zinc transport</keyword>
<dbReference type="GO" id="GO:0006829">
    <property type="term" value="P:zinc ion transport"/>
    <property type="evidence" value="ECO:0007669"/>
    <property type="project" value="UniProtKB-KW"/>
</dbReference>
<evidence type="ECO:0000256" key="1">
    <source>
        <dbReference type="ARBA" id="ARBA00005417"/>
    </source>
</evidence>
<keyword evidence="9" id="KW-1185">Reference proteome</keyword>
<dbReference type="InterPro" id="IPR017871">
    <property type="entry name" value="ABC_transporter-like_CS"/>
</dbReference>
<keyword evidence="2" id="KW-0813">Transport</keyword>